<proteinExistence type="predicted"/>
<dbReference type="EMBL" id="JBJQND010000011">
    <property type="protein sequence ID" value="KAL3861105.1"/>
    <property type="molecule type" value="Genomic_DNA"/>
</dbReference>
<evidence type="ECO:0000313" key="1">
    <source>
        <dbReference type="EMBL" id="KAL3861105.1"/>
    </source>
</evidence>
<organism evidence="1 2">
    <name type="scientific">Sinanodonta woodiana</name>
    <name type="common">Chinese pond mussel</name>
    <name type="synonym">Anodonta woodiana</name>
    <dbReference type="NCBI Taxonomy" id="1069815"/>
    <lineage>
        <taxon>Eukaryota</taxon>
        <taxon>Metazoa</taxon>
        <taxon>Spiralia</taxon>
        <taxon>Lophotrochozoa</taxon>
        <taxon>Mollusca</taxon>
        <taxon>Bivalvia</taxon>
        <taxon>Autobranchia</taxon>
        <taxon>Heteroconchia</taxon>
        <taxon>Palaeoheterodonta</taxon>
        <taxon>Unionida</taxon>
        <taxon>Unionoidea</taxon>
        <taxon>Unionidae</taxon>
        <taxon>Unioninae</taxon>
        <taxon>Sinanodonta</taxon>
    </lineage>
</organism>
<gene>
    <name evidence="1" type="ORF">ACJMK2_007177</name>
</gene>
<evidence type="ECO:0000313" key="2">
    <source>
        <dbReference type="Proteomes" id="UP001634394"/>
    </source>
</evidence>
<comment type="caution">
    <text evidence="1">The sequence shown here is derived from an EMBL/GenBank/DDBJ whole genome shotgun (WGS) entry which is preliminary data.</text>
</comment>
<sequence>MPQATNLKAVRALTLCPTGPDSVHKQVAKMCALNRQRALQINKVEVSRLDKITKFIEKEKKESEAIQSRIMERMTKSLQERKALHRVLVEDYRVDKFITMKKDFNPMDIDTEDRKSLRRFILESRVFNSGFGMKSLRPEVRRKLRQMDPVRKIRRFKRTLLEHNKAESNFLINPAIPDYAFYKMLSDRKHWKEYNVTRARHEDDDGLNSDGLSVQDDQKEIVQKDSIVETHREESCGRDKVLERRVSFMDRDVTAAPKVTMSTLGPVYFQTTVNVNGLKRQ</sequence>
<protein>
    <submittedName>
        <fullName evidence="1">Uncharacterized protein</fullName>
    </submittedName>
</protein>
<accession>A0ABD3VI23</accession>
<dbReference type="Proteomes" id="UP001634394">
    <property type="component" value="Unassembled WGS sequence"/>
</dbReference>
<name>A0ABD3VI23_SINWO</name>
<keyword evidence="2" id="KW-1185">Reference proteome</keyword>
<reference evidence="1 2" key="1">
    <citation type="submission" date="2024-11" db="EMBL/GenBank/DDBJ databases">
        <title>Chromosome-level genome assembly of the freshwater bivalve Anodonta woodiana.</title>
        <authorList>
            <person name="Chen X."/>
        </authorList>
    </citation>
    <scope>NUCLEOTIDE SEQUENCE [LARGE SCALE GENOMIC DNA]</scope>
    <source>
        <strain evidence="1">MN2024</strain>
        <tissue evidence="1">Gills</tissue>
    </source>
</reference>
<dbReference type="AlphaFoldDB" id="A0ABD3VI23"/>